<name>A0A7X6BBW7_9SPHN</name>
<dbReference type="EMBL" id="JAATJB010000003">
    <property type="protein sequence ID" value="NJB96948.1"/>
    <property type="molecule type" value="Genomic_DNA"/>
</dbReference>
<reference evidence="1 2" key="1">
    <citation type="submission" date="2020-03" db="EMBL/GenBank/DDBJ databases">
        <title>Genomic Encyclopedia of Type Strains, Phase IV (KMG-IV): sequencing the most valuable type-strain genomes for metagenomic binning, comparative biology and taxonomic classification.</title>
        <authorList>
            <person name="Goeker M."/>
        </authorList>
    </citation>
    <scope>NUCLEOTIDE SEQUENCE [LARGE SCALE GENOMIC DNA]</scope>
    <source>
        <strain evidence="1 2">DSM 7225</strain>
    </source>
</reference>
<dbReference type="Proteomes" id="UP000531251">
    <property type="component" value="Unassembled WGS sequence"/>
</dbReference>
<accession>A0A7X6BBW7</accession>
<comment type="caution">
    <text evidence="1">The sequence shown here is derived from an EMBL/GenBank/DDBJ whole genome shotgun (WGS) entry which is preliminary data.</text>
</comment>
<proteinExistence type="predicted"/>
<evidence type="ECO:0000313" key="2">
    <source>
        <dbReference type="Proteomes" id="UP000531251"/>
    </source>
</evidence>
<organism evidence="1 2">
    <name type="scientific">Sphingomonas trueperi</name>
    <dbReference type="NCBI Taxonomy" id="53317"/>
    <lineage>
        <taxon>Bacteria</taxon>
        <taxon>Pseudomonadati</taxon>
        <taxon>Pseudomonadota</taxon>
        <taxon>Alphaproteobacteria</taxon>
        <taxon>Sphingomonadales</taxon>
        <taxon>Sphingomonadaceae</taxon>
        <taxon>Sphingomonas</taxon>
    </lineage>
</organism>
<sequence length="38" mass="4072">MLFTDRIGSAALEADIEASIIGTRQTPGAGWSKHPYLP</sequence>
<gene>
    <name evidence="1" type="ORF">GGR89_001254</name>
</gene>
<evidence type="ECO:0000313" key="1">
    <source>
        <dbReference type="EMBL" id="NJB96948.1"/>
    </source>
</evidence>
<keyword evidence="2" id="KW-1185">Reference proteome</keyword>
<dbReference type="AlphaFoldDB" id="A0A7X6BBW7"/>
<protein>
    <submittedName>
        <fullName evidence="1">Uncharacterized protein</fullName>
    </submittedName>
</protein>